<protein>
    <submittedName>
        <fullName evidence="1">SIVA1, apoptosis-inducing factor</fullName>
    </submittedName>
</protein>
<dbReference type="FunCoup" id="W5N4X7">
    <property type="interactions" value="900"/>
</dbReference>
<dbReference type="EMBL" id="AHAT01019030">
    <property type="status" value="NOT_ANNOTATED_CDS"/>
    <property type="molecule type" value="Genomic_DNA"/>
</dbReference>
<dbReference type="EMBL" id="AHAT01019029">
    <property type="status" value="NOT_ANNOTATED_CDS"/>
    <property type="molecule type" value="Genomic_DNA"/>
</dbReference>
<sequence>MPKRAYPFGESFSLQYKIHIGQKEVNQGVFGNAYRQEIYAKTKGLLFSGAKAVMERIWKAGSGVGVDPDDSSPRLAVAVTPTLLRGQTLIGHDGKLRKCDTRSGAVHFSSTRDAPGTCCVCLKAAGVKAHCAQCDRSACPSCSRQCSSCTSLCCSVCTMVDYSDRYDRVLCCDCSA</sequence>
<dbReference type="STRING" id="7918.ENSLOCP00000015686"/>
<keyword evidence="2" id="KW-1185">Reference proteome</keyword>
<dbReference type="eggNOG" id="ENOG502S2B7">
    <property type="taxonomic scope" value="Eukaryota"/>
</dbReference>
<evidence type="ECO:0000313" key="2">
    <source>
        <dbReference type="Proteomes" id="UP000018468"/>
    </source>
</evidence>
<reference evidence="1" key="2">
    <citation type="submission" date="2025-08" db="UniProtKB">
        <authorList>
            <consortium name="Ensembl"/>
        </authorList>
    </citation>
    <scope>IDENTIFICATION</scope>
</reference>
<evidence type="ECO:0000313" key="1">
    <source>
        <dbReference type="Ensembl" id="ENSLOCP00000015686.1"/>
    </source>
</evidence>
<dbReference type="PANTHER" id="PTHR14365">
    <property type="entry name" value="APOPTOSIS REGULATORY PROTEIN SIVA"/>
    <property type="match status" value="1"/>
</dbReference>
<accession>W5N4X7</accession>
<name>W5N4X7_LEPOC</name>
<reference evidence="2" key="1">
    <citation type="submission" date="2011-12" db="EMBL/GenBank/DDBJ databases">
        <title>The Draft Genome of Lepisosteus oculatus.</title>
        <authorList>
            <consortium name="The Broad Institute Genome Assembly &amp; Analysis Group"/>
            <consortium name="Computational R&amp;D Group"/>
            <consortium name="and Sequencing Platform"/>
            <person name="Di Palma F."/>
            <person name="Alfoldi J."/>
            <person name="Johnson J."/>
            <person name="Berlin A."/>
            <person name="Gnerre S."/>
            <person name="Jaffe D."/>
            <person name="MacCallum I."/>
            <person name="Young S."/>
            <person name="Walker B.J."/>
            <person name="Lander E.S."/>
            <person name="Lindblad-Toh K."/>
        </authorList>
    </citation>
    <scope>NUCLEOTIDE SEQUENCE [LARGE SCALE GENOMIC DNA]</scope>
</reference>
<dbReference type="InParanoid" id="W5N4X7"/>
<dbReference type="Ensembl" id="ENSLOCT00000015716.1">
    <property type="protein sequence ID" value="ENSLOCP00000015686.1"/>
    <property type="gene ID" value="ENSLOCG00000012749.1"/>
</dbReference>
<dbReference type="InterPro" id="IPR022773">
    <property type="entry name" value="Siva"/>
</dbReference>
<dbReference type="GO" id="GO:0005175">
    <property type="term" value="F:CD27 receptor binding"/>
    <property type="evidence" value="ECO:0000318"/>
    <property type="project" value="GO_Central"/>
</dbReference>
<dbReference type="GeneTree" id="ENSGT00390000004842"/>
<dbReference type="Pfam" id="PF05458">
    <property type="entry name" value="Siva"/>
    <property type="match status" value="1"/>
</dbReference>
<dbReference type="GO" id="GO:0097191">
    <property type="term" value="P:extrinsic apoptotic signaling pathway"/>
    <property type="evidence" value="ECO:0000318"/>
    <property type="project" value="GO_Central"/>
</dbReference>
<proteinExistence type="predicted"/>
<dbReference type="OMA" id="AQACMDP"/>
<dbReference type="Proteomes" id="UP000018468">
    <property type="component" value="Linkage group LG7"/>
</dbReference>
<dbReference type="Bgee" id="ENSLOCG00000012749">
    <property type="expression patterns" value="Expressed in ovary and 13 other cell types or tissues"/>
</dbReference>
<dbReference type="AlphaFoldDB" id="W5N4X7"/>
<dbReference type="PANTHER" id="PTHR14365:SF1">
    <property type="entry name" value="APOPTOSIS REGULATORY PROTEIN SIVA"/>
    <property type="match status" value="1"/>
</dbReference>
<organism evidence="1 2">
    <name type="scientific">Lepisosteus oculatus</name>
    <name type="common">Spotted gar</name>
    <dbReference type="NCBI Taxonomy" id="7918"/>
    <lineage>
        <taxon>Eukaryota</taxon>
        <taxon>Metazoa</taxon>
        <taxon>Chordata</taxon>
        <taxon>Craniata</taxon>
        <taxon>Vertebrata</taxon>
        <taxon>Euteleostomi</taxon>
        <taxon>Actinopterygii</taxon>
        <taxon>Neopterygii</taxon>
        <taxon>Holostei</taxon>
        <taxon>Semionotiformes</taxon>
        <taxon>Lepisosteidae</taxon>
        <taxon>Lepisosteus</taxon>
    </lineage>
</organism>
<reference evidence="1" key="3">
    <citation type="submission" date="2025-09" db="UniProtKB">
        <authorList>
            <consortium name="Ensembl"/>
        </authorList>
    </citation>
    <scope>IDENTIFICATION</scope>
</reference>